<evidence type="ECO:0000256" key="4">
    <source>
        <dbReference type="ARBA" id="ARBA00023136"/>
    </source>
</evidence>
<dbReference type="PANTHER" id="PTHR43077:SF10">
    <property type="entry name" value="TRANSPORT PERMEASE PROTEIN"/>
    <property type="match status" value="1"/>
</dbReference>
<dbReference type="RefSeq" id="WP_101173429.1">
    <property type="nucleotide sequence ID" value="NZ_JAKRKB010000007.1"/>
</dbReference>
<dbReference type="GO" id="GO:0016020">
    <property type="term" value="C:membrane"/>
    <property type="evidence" value="ECO:0007669"/>
    <property type="project" value="UniProtKB-SubCell"/>
</dbReference>
<evidence type="ECO:0000259" key="6">
    <source>
        <dbReference type="Pfam" id="PF12698"/>
    </source>
</evidence>
<comment type="caution">
    <text evidence="7">The sequence shown here is derived from an EMBL/GenBank/DDBJ whole genome shotgun (WGS) entry which is preliminary data.</text>
</comment>
<dbReference type="Pfam" id="PF12698">
    <property type="entry name" value="ABC2_membrane_3"/>
    <property type="match status" value="1"/>
</dbReference>
<sequence>MTKPSRLARMLDWRPRGAFSRTLIVVLLVMPLIVAVAYMWSMWDPRHYLRDVQLAVVNNDKGALQAGKQEKFGQQVVDGLLDTEYLNFVEVSAAEADEGLAKGTYLFTVEIPENFSQDIVTVIDDKPKQPVIEISYNDYNGTNAPLLTNGLVSEIQKGVAQGIQEGYAKQILDGMNQLGKGLGEAADGAKQLDEGATLLHDGTTQGVDGAGQLKDGTRQLREGSQQLVDGQAQALDGSNQLVTGQAQALDGSNQLVAGQGQLLDGTRQLGDGMVQIDDGVGQLTGMLIPLMEQIHNAVTTLQPVLDTMRAVGLGAQADQIAGTLGQFNNSNPENMVAQLRKLKAGTAEVRSNLTDPSSPYMSGLLQLNDGQRQLNDGLVQLRDGQGQLHGGLVQLNDGQRQLHDGILQVDDGMGQLYDGTLQLNDGTRQLKDGTVQLSTGLSEGSKQAPQINAVPLSAKQIAAPILYDSTNNHAVQTQVDVHDPTSQTLSGGVSMILVLVFGFLFMALASILLPEVLGRMRKRPALPAVKAFALVSMVNMVILLALAGLSAALGWHPAHWGAILVVFALMSMSGAAVYQFLRTLFGRLVGGIFALGFLGYGAFSFGGVWPLELTPSALRLLHGVHPMSYARYAFIRATDGSLDGTFWLGVMGLVLSIVFALALTLLVRAVRAKREEGAGRHAVEQTRRLETA</sequence>
<dbReference type="InterPro" id="IPR051328">
    <property type="entry name" value="T7SS_ABC-Transporter"/>
</dbReference>
<keyword evidence="4 5" id="KW-0472">Membrane</keyword>
<evidence type="ECO:0000256" key="5">
    <source>
        <dbReference type="SAM" id="Phobius"/>
    </source>
</evidence>
<evidence type="ECO:0000256" key="3">
    <source>
        <dbReference type="ARBA" id="ARBA00022989"/>
    </source>
</evidence>
<feature type="transmembrane region" description="Helical" evidence="5">
    <location>
        <begin position="495"/>
        <end position="517"/>
    </location>
</feature>
<accession>A0A2N0X872</accession>
<dbReference type="NCBIfam" id="TIGR03061">
    <property type="entry name" value="pip_yhgE_Nterm"/>
    <property type="match status" value="1"/>
</dbReference>
<evidence type="ECO:0000313" key="7">
    <source>
        <dbReference type="EMBL" id="PKF68912.1"/>
    </source>
</evidence>
<feature type="transmembrane region" description="Helical" evidence="5">
    <location>
        <begin position="529"/>
        <end position="553"/>
    </location>
</feature>
<feature type="transmembrane region" description="Helical" evidence="5">
    <location>
        <begin position="559"/>
        <end position="581"/>
    </location>
</feature>
<dbReference type="NCBIfam" id="TIGR03057">
    <property type="entry name" value="xxxLxxG_by_4"/>
    <property type="match status" value="3"/>
</dbReference>
<dbReference type="PANTHER" id="PTHR43077">
    <property type="entry name" value="TRANSPORT PERMEASE YVFS-RELATED"/>
    <property type="match status" value="1"/>
</dbReference>
<dbReference type="EMBL" id="PJAF01000010">
    <property type="protein sequence ID" value="PKF68912.1"/>
    <property type="molecule type" value="Genomic_DNA"/>
</dbReference>
<name>A0A2N0X872_9CORY</name>
<keyword evidence="2 5" id="KW-0812">Transmembrane</keyword>
<feature type="transmembrane region" description="Helical" evidence="5">
    <location>
        <begin position="646"/>
        <end position="667"/>
    </location>
</feature>
<proteinExistence type="predicted"/>
<evidence type="ECO:0000256" key="2">
    <source>
        <dbReference type="ARBA" id="ARBA00022692"/>
    </source>
</evidence>
<dbReference type="AlphaFoldDB" id="A0A2N0X872"/>
<protein>
    <submittedName>
        <fullName evidence="7">YhgE/Pip domain-containing protein</fullName>
    </submittedName>
</protein>
<evidence type="ECO:0000313" key="8">
    <source>
        <dbReference type="Proteomes" id="UP000233249"/>
    </source>
</evidence>
<organism evidence="7 8">
    <name type="scientific">Corynebacterium mastitidis</name>
    <dbReference type="NCBI Taxonomy" id="161890"/>
    <lineage>
        <taxon>Bacteria</taxon>
        <taxon>Bacillati</taxon>
        <taxon>Actinomycetota</taxon>
        <taxon>Actinomycetes</taxon>
        <taxon>Mycobacteriales</taxon>
        <taxon>Corynebacteriaceae</taxon>
        <taxon>Corynebacterium</taxon>
    </lineage>
</organism>
<feature type="domain" description="ABC-2 type transporter transmembrane" evidence="6">
    <location>
        <begin position="23"/>
        <end position="163"/>
    </location>
</feature>
<dbReference type="OrthoDB" id="9811483at2"/>
<dbReference type="GO" id="GO:0140359">
    <property type="term" value="F:ABC-type transporter activity"/>
    <property type="evidence" value="ECO:0007669"/>
    <property type="project" value="InterPro"/>
</dbReference>
<dbReference type="Proteomes" id="UP000233249">
    <property type="component" value="Unassembled WGS sequence"/>
</dbReference>
<dbReference type="InterPro" id="IPR023908">
    <property type="entry name" value="xxxLxxG_rpt"/>
</dbReference>
<comment type="subcellular location">
    <subcellularLocation>
        <location evidence="1">Membrane</location>
        <topology evidence="1">Multi-pass membrane protein</topology>
    </subcellularLocation>
</comment>
<dbReference type="STRING" id="1121365.GCA_000375365_01950"/>
<reference evidence="7 8" key="1">
    <citation type="submission" date="2017-12" db="EMBL/GenBank/DDBJ databases">
        <title>Corynebacterium mastitidis 16-1433 Genome.</title>
        <authorList>
            <person name="Gulvik C.A."/>
        </authorList>
    </citation>
    <scope>NUCLEOTIDE SEQUENCE [LARGE SCALE GENOMIC DNA]</scope>
    <source>
        <strain evidence="7 8">16-1433</strain>
    </source>
</reference>
<gene>
    <name evidence="7" type="ORF">CXB45_04750</name>
</gene>
<feature type="transmembrane region" description="Helical" evidence="5">
    <location>
        <begin position="21"/>
        <end position="43"/>
    </location>
</feature>
<evidence type="ECO:0000256" key="1">
    <source>
        <dbReference type="ARBA" id="ARBA00004141"/>
    </source>
</evidence>
<dbReference type="Gene3D" id="3.40.1710.10">
    <property type="entry name" value="abc type-2 transporter like domain"/>
    <property type="match status" value="1"/>
</dbReference>
<dbReference type="InterPro" id="IPR017500">
    <property type="entry name" value="Phage_infect_YhgE_N"/>
</dbReference>
<feature type="transmembrane region" description="Helical" evidence="5">
    <location>
        <begin position="588"/>
        <end position="611"/>
    </location>
</feature>
<keyword evidence="3 5" id="KW-1133">Transmembrane helix</keyword>
<dbReference type="InterPro" id="IPR013525">
    <property type="entry name" value="ABC2_TM"/>
</dbReference>